<proteinExistence type="predicted"/>
<evidence type="ECO:0000256" key="1">
    <source>
        <dbReference type="SAM" id="MobiDB-lite"/>
    </source>
</evidence>
<dbReference type="Gene3D" id="3.30.300.160">
    <property type="entry name" value="Type II secretion system, protein E, N-terminal domain"/>
    <property type="match status" value="1"/>
</dbReference>
<dbReference type="EMBL" id="FO818640">
    <property type="protein sequence ID" value="CDM94639.1"/>
    <property type="molecule type" value="Genomic_DNA"/>
</dbReference>
<dbReference type="RefSeq" id="WP_006669268.1">
    <property type="nucleotide sequence ID" value="NZ_FO818640.1"/>
</dbReference>
<evidence type="ECO:0000313" key="4">
    <source>
        <dbReference type="Proteomes" id="UP000032946"/>
    </source>
</evidence>
<organism evidence="3 4">
    <name type="scientific">Limnospira indica PCC 8005</name>
    <dbReference type="NCBI Taxonomy" id="376219"/>
    <lineage>
        <taxon>Bacteria</taxon>
        <taxon>Bacillati</taxon>
        <taxon>Cyanobacteriota</taxon>
        <taxon>Cyanophyceae</taxon>
        <taxon>Oscillatoriophycideae</taxon>
        <taxon>Oscillatoriales</taxon>
        <taxon>Sirenicapillariaceae</taxon>
        <taxon>Limnospira</taxon>
    </lineage>
</organism>
<dbReference type="Proteomes" id="UP000032946">
    <property type="component" value="Chromosome"/>
</dbReference>
<gene>
    <name evidence="3" type="ORF">ARTHRO_20173</name>
</gene>
<keyword evidence="4" id="KW-1185">Reference proteome</keyword>
<feature type="domain" description="Type II secretion system protein GspE N-terminal" evidence="2">
    <location>
        <begin position="18"/>
        <end position="73"/>
    </location>
</feature>
<name>A0A9P1KEV9_9CYAN</name>
<feature type="region of interest" description="Disordered" evidence="1">
    <location>
        <begin position="97"/>
        <end position="140"/>
    </location>
</feature>
<dbReference type="Pfam" id="PF05157">
    <property type="entry name" value="MshEN"/>
    <property type="match status" value="1"/>
</dbReference>
<dbReference type="AlphaFoldDB" id="A0A9P1KEV9"/>
<dbReference type="InterPro" id="IPR007831">
    <property type="entry name" value="T2SS_GspE_N"/>
</dbReference>
<dbReference type="SUPFAM" id="SSF160246">
    <property type="entry name" value="EspE N-terminal domain-like"/>
    <property type="match status" value="1"/>
</dbReference>
<protein>
    <recommendedName>
        <fullName evidence="2">Type II secretion system protein GspE N-terminal domain-containing protein</fullName>
    </recommendedName>
</protein>
<accession>A0A9P1KEV9</accession>
<dbReference type="Gene3D" id="3.30.450.90">
    <property type="match status" value="1"/>
</dbReference>
<reference evidence="3 4" key="1">
    <citation type="submission" date="2014-02" db="EMBL/GenBank/DDBJ databases">
        <authorList>
            <person name="Genoscope - CEA"/>
        </authorList>
    </citation>
    <scope>NUCLEOTIDE SEQUENCE [LARGE SCALE GENOMIC DNA]</scope>
    <source>
        <strain evidence="3 4">PCC 8005</strain>
    </source>
</reference>
<evidence type="ECO:0000313" key="3">
    <source>
        <dbReference type="EMBL" id="CDM94639.1"/>
    </source>
</evidence>
<sequence length="345" mass="39116">MLTNSETGEMEYLDAGQIFPLVDSILPFEVCLHHRILPISLKDNTLYLGMVDPDDELAINYAHQILAYLNCSVVSQPISAESHRSILTAYLYHSEKPTTEKTPLDNSPTPPDEPLASGETSPPDSPRLPKAKQPPASKINEMLPKLDLRPEYLSSPIERLAKLPPPKLLEELLARVLLEGIGRLYFERQESKGRILWSQNGILKSVIDNLEPSQFQWVINELKRLVKLPMLPISQPKQIEIERIYYNTHLLLRLRLVPGNYGEEANLQVLRGAALKFYQQQQLSKLSLDALRLAQQLQRKLNDLQGHCNSANLSSENLPLLYQLLKNVTHQVDMLIKNSDSSHTD</sequence>
<evidence type="ECO:0000259" key="2">
    <source>
        <dbReference type="Pfam" id="PF05157"/>
    </source>
</evidence>
<dbReference type="InterPro" id="IPR037257">
    <property type="entry name" value="T2SS_E_N_sf"/>
</dbReference>